<dbReference type="InterPro" id="IPR011006">
    <property type="entry name" value="CheY-like_superfamily"/>
</dbReference>
<reference evidence="5 6" key="1">
    <citation type="submission" date="2020-07" db="EMBL/GenBank/DDBJ databases">
        <title>Halosimplex litoreum sp. nov. and Halosimplex rubrum sp. nov., isolated from different salt environments.</title>
        <authorList>
            <person name="Cui H."/>
        </authorList>
    </citation>
    <scope>NUCLEOTIDE SEQUENCE [LARGE SCALE GENOMIC DNA]</scope>
    <source>
        <strain evidence="5 6">R2</strain>
    </source>
</reference>
<protein>
    <submittedName>
        <fullName evidence="5">Response regulator</fullName>
    </submittedName>
</protein>
<feature type="domain" description="Response regulatory" evidence="4">
    <location>
        <begin position="10"/>
        <end position="119"/>
    </location>
</feature>
<dbReference type="SUPFAM" id="SSF52172">
    <property type="entry name" value="CheY-like"/>
    <property type="match status" value="1"/>
</dbReference>
<evidence type="ECO:0000259" key="4">
    <source>
        <dbReference type="PROSITE" id="PS50110"/>
    </source>
</evidence>
<dbReference type="KEGG" id="hpel:HZS54_13515"/>
<dbReference type="GeneID" id="56083626"/>
<dbReference type="OrthoDB" id="86314at2157"/>
<dbReference type="GO" id="GO:0000160">
    <property type="term" value="P:phosphorelay signal transduction system"/>
    <property type="evidence" value="ECO:0007669"/>
    <property type="project" value="InterPro"/>
</dbReference>
<dbReference type="InterPro" id="IPR050595">
    <property type="entry name" value="Bact_response_regulator"/>
</dbReference>
<feature type="compositionally biased region" description="Basic and acidic residues" evidence="3">
    <location>
        <begin position="157"/>
        <end position="176"/>
    </location>
</feature>
<evidence type="ECO:0000313" key="6">
    <source>
        <dbReference type="Proteomes" id="UP000509346"/>
    </source>
</evidence>
<dbReference type="PANTHER" id="PTHR44591:SF3">
    <property type="entry name" value="RESPONSE REGULATORY DOMAIN-CONTAINING PROTEIN"/>
    <property type="match status" value="1"/>
</dbReference>
<dbReference type="Pfam" id="PF00072">
    <property type="entry name" value="Response_reg"/>
    <property type="match status" value="1"/>
</dbReference>
<evidence type="ECO:0000256" key="3">
    <source>
        <dbReference type="SAM" id="MobiDB-lite"/>
    </source>
</evidence>
<sequence length="192" mass="21863">MSSSADGRPTVLVVDDETEVADVLALKIRERYETRVAYGGREALESMDSDVDAVLLDRRMPEVHGDDVLAEIRERGYDCVVVMTTAVDPDLNILEMDFDDYLSKPIETETLLTTLDQQLDSRRSGDPKLEEFFSVVSKLEVLESELTPAELADSDEYERRKREAEELGRELQESHPDFEEIVDTFRDISRNA</sequence>
<dbReference type="SMART" id="SM00448">
    <property type="entry name" value="REC"/>
    <property type="match status" value="1"/>
</dbReference>
<organism evidence="5 6">
    <name type="scientific">Halosimplex pelagicum</name>
    <dbReference type="NCBI Taxonomy" id="869886"/>
    <lineage>
        <taxon>Archaea</taxon>
        <taxon>Methanobacteriati</taxon>
        <taxon>Methanobacteriota</taxon>
        <taxon>Stenosarchaea group</taxon>
        <taxon>Halobacteria</taxon>
        <taxon>Halobacteriales</taxon>
        <taxon>Haloarculaceae</taxon>
        <taxon>Halosimplex</taxon>
    </lineage>
</organism>
<dbReference type="EMBL" id="CP058909">
    <property type="protein sequence ID" value="QLH82572.1"/>
    <property type="molecule type" value="Genomic_DNA"/>
</dbReference>
<gene>
    <name evidence="5" type="ORF">HZS54_13515</name>
</gene>
<proteinExistence type="predicted"/>
<name>A0A7D5TTK0_9EURY</name>
<feature type="modified residue" description="4-aspartylphosphate" evidence="2">
    <location>
        <position position="57"/>
    </location>
</feature>
<evidence type="ECO:0000313" key="5">
    <source>
        <dbReference type="EMBL" id="QLH82572.1"/>
    </source>
</evidence>
<dbReference type="RefSeq" id="WP_179917645.1">
    <property type="nucleotide sequence ID" value="NZ_CP058909.1"/>
</dbReference>
<accession>A0A7D5TTK0</accession>
<keyword evidence="6" id="KW-1185">Reference proteome</keyword>
<dbReference type="AlphaFoldDB" id="A0A7D5TTK0"/>
<feature type="region of interest" description="Disordered" evidence="3">
    <location>
        <begin position="150"/>
        <end position="176"/>
    </location>
</feature>
<dbReference type="Pfam" id="PF08663">
    <property type="entry name" value="HalX"/>
    <property type="match status" value="1"/>
</dbReference>
<evidence type="ECO:0000256" key="1">
    <source>
        <dbReference type="ARBA" id="ARBA00022553"/>
    </source>
</evidence>
<dbReference type="PANTHER" id="PTHR44591">
    <property type="entry name" value="STRESS RESPONSE REGULATOR PROTEIN 1"/>
    <property type="match status" value="1"/>
</dbReference>
<dbReference type="PROSITE" id="PS50110">
    <property type="entry name" value="RESPONSE_REGULATORY"/>
    <property type="match status" value="1"/>
</dbReference>
<dbReference type="Gene3D" id="3.40.50.2300">
    <property type="match status" value="1"/>
</dbReference>
<dbReference type="InterPro" id="IPR013971">
    <property type="entry name" value="HalX_domain"/>
</dbReference>
<evidence type="ECO:0000256" key="2">
    <source>
        <dbReference type="PROSITE-ProRule" id="PRU00169"/>
    </source>
</evidence>
<dbReference type="Proteomes" id="UP000509346">
    <property type="component" value="Chromosome"/>
</dbReference>
<keyword evidence="1 2" id="KW-0597">Phosphoprotein</keyword>
<dbReference type="InterPro" id="IPR001789">
    <property type="entry name" value="Sig_transdc_resp-reg_receiver"/>
</dbReference>